<dbReference type="GO" id="GO:0005739">
    <property type="term" value="C:mitochondrion"/>
    <property type="evidence" value="ECO:0007669"/>
    <property type="project" value="TreeGrafter"/>
</dbReference>
<dbReference type="InterPro" id="IPR039697">
    <property type="entry name" value="Alcohol_dehydrogenase_Fe"/>
</dbReference>
<dbReference type="SUPFAM" id="SSF56796">
    <property type="entry name" value="Dehydroquinate synthase-like"/>
    <property type="match status" value="1"/>
</dbReference>
<keyword evidence="1" id="KW-0560">Oxidoreductase</keyword>
<evidence type="ECO:0000256" key="1">
    <source>
        <dbReference type="ARBA" id="ARBA00023002"/>
    </source>
</evidence>
<dbReference type="AlphaFoldDB" id="A0A2G9TJ74"/>
<dbReference type="Proteomes" id="UP000230423">
    <property type="component" value="Unassembled WGS sequence"/>
</dbReference>
<accession>A0A2G9TJ74</accession>
<dbReference type="Gene3D" id="3.40.50.1970">
    <property type="match status" value="1"/>
</dbReference>
<proteinExistence type="predicted"/>
<protein>
    <recommendedName>
        <fullName evidence="3">Alcohol dehydrogenase iron-type/glycerol dehydrogenase GldA domain-containing protein</fullName>
    </recommendedName>
</protein>
<reference evidence="4 5" key="1">
    <citation type="submission" date="2015-09" db="EMBL/GenBank/DDBJ databases">
        <title>Draft genome of the parasitic nematode Teladorsagia circumcincta isolate WARC Sus (inbred).</title>
        <authorList>
            <person name="Mitreva M."/>
        </authorList>
    </citation>
    <scope>NUCLEOTIDE SEQUENCE [LARGE SCALE GENOMIC DNA]</scope>
    <source>
        <strain evidence="4 5">S</strain>
    </source>
</reference>
<evidence type="ECO:0000256" key="2">
    <source>
        <dbReference type="ARBA" id="ARBA00024921"/>
    </source>
</evidence>
<dbReference type="GO" id="GO:0046872">
    <property type="term" value="F:metal ion binding"/>
    <property type="evidence" value="ECO:0007669"/>
    <property type="project" value="InterPro"/>
</dbReference>
<evidence type="ECO:0000313" key="4">
    <source>
        <dbReference type="EMBL" id="PIO58034.1"/>
    </source>
</evidence>
<dbReference type="Pfam" id="PF00465">
    <property type="entry name" value="Fe-ADH"/>
    <property type="match status" value="1"/>
</dbReference>
<dbReference type="PANTHER" id="PTHR11496">
    <property type="entry name" value="ALCOHOL DEHYDROGENASE"/>
    <property type="match status" value="1"/>
</dbReference>
<gene>
    <name evidence="4" type="ORF">TELCIR_20542</name>
</gene>
<dbReference type="GO" id="GO:0004022">
    <property type="term" value="F:alcohol dehydrogenase (NAD+) activity"/>
    <property type="evidence" value="ECO:0007669"/>
    <property type="project" value="TreeGrafter"/>
</dbReference>
<dbReference type="InterPro" id="IPR001670">
    <property type="entry name" value="ADH_Fe/GldA"/>
</dbReference>
<dbReference type="PANTHER" id="PTHR11496:SF83">
    <property type="entry name" value="HYDROXYACID-OXOACID TRANSHYDROGENASE, MITOCHONDRIAL"/>
    <property type="match status" value="1"/>
</dbReference>
<evidence type="ECO:0000313" key="5">
    <source>
        <dbReference type="Proteomes" id="UP000230423"/>
    </source>
</evidence>
<sequence>MAWGRSGGAAALYCSNPDSDFFDFVCPPFGKNLVPQNPMLPLIAVPTTAGTGSETTGSTIFYF</sequence>
<keyword evidence="5" id="KW-1185">Reference proteome</keyword>
<organism evidence="4 5">
    <name type="scientific">Teladorsagia circumcincta</name>
    <name type="common">Brown stomach worm</name>
    <name type="synonym">Ostertagia circumcincta</name>
    <dbReference type="NCBI Taxonomy" id="45464"/>
    <lineage>
        <taxon>Eukaryota</taxon>
        <taxon>Metazoa</taxon>
        <taxon>Ecdysozoa</taxon>
        <taxon>Nematoda</taxon>
        <taxon>Chromadorea</taxon>
        <taxon>Rhabditida</taxon>
        <taxon>Rhabditina</taxon>
        <taxon>Rhabditomorpha</taxon>
        <taxon>Strongyloidea</taxon>
        <taxon>Trichostrongylidae</taxon>
        <taxon>Teladorsagia</taxon>
    </lineage>
</organism>
<dbReference type="EMBL" id="KZ362641">
    <property type="protein sequence ID" value="PIO58034.1"/>
    <property type="molecule type" value="Genomic_DNA"/>
</dbReference>
<name>A0A2G9TJ74_TELCI</name>
<evidence type="ECO:0000259" key="3">
    <source>
        <dbReference type="Pfam" id="PF00465"/>
    </source>
</evidence>
<comment type="function">
    <text evidence="2">Catalyzes the cofactor-independent reversible oxidation of gamma-hydroxybutyrate (GHB) to succinic semialdehyde (SSA) coupled to reduction of 2-ketoglutarate (2-KG) to D-2-hydroxyglutarate (D-2-HG). L-3-hydroxybutyrate (L-3-OHB) is also a substrate for HOT when using 2-KG as hydrogen acceptor, resulting in the formation of D-2-HG.</text>
</comment>
<feature type="domain" description="Alcohol dehydrogenase iron-type/glycerol dehydrogenase GldA" evidence="3">
    <location>
        <begin position="9"/>
        <end position="62"/>
    </location>
</feature>